<sequence>MHTPFNTGVNGYAHTMHSFINNGPLEDRPATFSVVPAQAMRVPSGGQLSWGGDDVGGVAPRRVTGQPSWEWGLLSEP</sequence>
<evidence type="ECO:0000256" key="1">
    <source>
        <dbReference type="SAM" id="MobiDB-lite"/>
    </source>
</evidence>
<name>A0A1V3WW74_MYCKA</name>
<evidence type="ECO:0000313" key="3">
    <source>
        <dbReference type="Proteomes" id="UP000188532"/>
    </source>
</evidence>
<dbReference type="AlphaFoldDB" id="A0A1V3WW74"/>
<evidence type="ECO:0000313" key="2">
    <source>
        <dbReference type="EMBL" id="OOK71165.1"/>
    </source>
</evidence>
<protein>
    <submittedName>
        <fullName evidence="2">Uncharacterized protein</fullName>
    </submittedName>
</protein>
<accession>A0A1V3WW74</accession>
<organism evidence="2 3">
    <name type="scientific">Mycobacterium kansasii</name>
    <dbReference type="NCBI Taxonomy" id="1768"/>
    <lineage>
        <taxon>Bacteria</taxon>
        <taxon>Bacillati</taxon>
        <taxon>Actinomycetota</taxon>
        <taxon>Actinomycetes</taxon>
        <taxon>Mycobacteriales</taxon>
        <taxon>Mycobacteriaceae</taxon>
        <taxon>Mycobacterium</taxon>
    </lineage>
</organism>
<feature type="region of interest" description="Disordered" evidence="1">
    <location>
        <begin position="43"/>
        <end position="77"/>
    </location>
</feature>
<proteinExistence type="predicted"/>
<dbReference type="EMBL" id="MVBN01000006">
    <property type="protein sequence ID" value="OOK71165.1"/>
    <property type="molecule type" value="Genomic_DNA"/>
</dbReference>
<dbReference type="Proteomes" id="UP000188532">
    <property type="component" value="Unassembled WGS sequence"/>
</dbReference>
<reference evidence="2 3" key="1">
    <citation type="submission" date="2017-02" db="EMBL/GenBank/DDBJ databases">
        <title>Complete genome sequences of Mycobacterium kansasii strains isolated from rhesus macaques.</title>
        <authorList>
            <person name="Panda A."/>
            <person name="Nagaraj S."/>
            <person name="Zhao X."/>
            <person name="Tettelin H."/>
            <person name="Detolla L.J."/>
        </authorList>
    </citation>
    <scope>NUCLEOTIDE SEQUENCE [LARGE SCALE GENOMIC DNA]</scope>
    <source>
        <strain evidence="2 3">11-3469</strain>
    </source>
</reference>
<comment type="caution">
    <text evidence="2">The sequence shown here is derived from an EMBL/GenBank/DDBJ whole genome shotgun (WGS) entry which is preliminary data.</text>
</comment>
<gene>
    <name evidence="2" type="ORF">BZL29_5646</name>
</gene>